<name>A0A6J6GGS1_9ZZZZ</name>
<dbReference type="PRINTS" id="PR00781">
    <property type="entry name" value="LIPOSIGPTASE"/>
</dbReference>
<dbReference type="NCBIfam" id="TIGR00077">
    <property type="entry name" value="lspA"/>
    <property type="match status" value="1"/>
</dbReference>
<keyword evidence="4" id="KW-0378">Hydrolase</keyword>
<feature type="transmembrane region" description="Helical" evidence="7">
    <location>
        <begin position="128"/>
        <end position="152"/>
    </location>
</feature>
<evidence type="ECO:0000256" key="7">
    <source>
        <dbReference type="SAM" id="Phobius"/>
    </source>
</evidence>
<keyword evidence="1" id="KW-1003">Cell membrane</keyword>
<keyword evidence="6 7" id="KW-0472">Membrane</keyword>
<proteinExistence type="inferred from homology"/>
<protein>
    <submittedName>
        <fullName evidence="9">Unannotated protein</fullName>
    </submittedName>
</protein>
<evidence type="ECO:0000313" key="8">
    <source>
        <dbReference type="EMBL" id="CAB4538370.1"/>
    </source>
</evidence>
<evidence type="ECO:0000256" key="2">
    <source>
        <dbReference type="ARBA" id="ARBA00022670"/>
    </source>
</evidence>
<keyword evidence="5 7" id="KW-1133">Transmembrane helix</keyword>
<organism evidence="9">
    <name type="scientific">freshwater metagenome</name>
    <dbReference type="NCBI Taxonomy" id="449393"/>
    <lineage>
        <taxon>unclassified sequences</taxon>
        <taxon>metagenomes</taxon>
        <taxon>ecological metagenomes</taxon>
    </lineage>
</organism>
<dbReference type="EMBL" id="CAEZSN010000028">
    <property type="protein sequence ID" value="CAB4538370.1"/>
    <property type="molecule type" value="Genomic_DNA"/>
</dbReference>
<evidence type="ECO:0000256" key="1">
    <source>
        <dbReference type="ARBA" id="ARBA00022475"/>
    </source>
</evidence>
<sequence>MANRAKTKIFSYLPLTIALLIADQWSKAWALSELKPYEGQPFIGEILKFYLVWNDSAAFSIGFGATWIFTIISSLATLVIVWLLVKARDNAWRITLAILLAGVIGNLADRLFRDPGFPVGRVVDFLQLPFGFPVFNVADICITGSMTMVVIFTMRGKKL</sequence>
<evidence type="ECO:0000313" key="9">
    <source>
        <dbReference type="EMBL" id="CAB4600531.1"/>
    </source>
</evidence>
<dbReference type="GO" id="GO:0004190">
    <property type="term" value="F:aspartic-type endopeptidase activity"/>
    <property type="evidence" value="ECO:0007669"/>
    <property type="project" value="InterPro"/>
</dbReference>
<keyword evidence="3 7" id="KW-0812">Transmembrane</keyword>
<reference evidence="9" key="1">
    <citation type="submission" date="2020-05" db="EMBL/GenBank/DDBJ databases">
        <authorList>
            <person name="Chiriac C."/>
            <person name="Salcher M."/>
            <person name="Ghai R."/>
            <person name="Kavagutti S V."/>
        </authorList>
    </citation>
    <scope>NUCLEOTIDE SEQUENCE</scope>
</reference>
<dbReference type="GO" id="GO:0006508">
    <property type="term" value="P:proteolysis"/>
    <property type="evidence" value="ECO:0007669"/>
    <property type="project" value="UniProtKB-KW"/>
</dbReference>
<dbReference type="PANTHER" id="PTHR33695">
    <property type="entry name" value="LIPOPROTEIN SIGNAL PEPTIDASE"/>
    <property type="match status" value="1"/>
</dbReference>
<keyword evidence="2" id="KW-0645">Protease</keyword>
<evidence type="ECO:0000256" key="6">
    <source>
        <dbReference type="ARBA" id="ARBA00023136"/>
    </source>
</evidence>
<dbReference type="GO" id="GO:0016020">
    <property type="term" value="C:membrane"/>
    <property type="evidence" value="ECO:0007669"/>
    <property type="project" value="InterPro"/>
</dbReference>
<dbReference type="HAMAP" id="MF_00161">
    <property type="entry name" value="LspA"/>
    <property type="match status" value="1"/>
</dbReference>
<gene>
    <name evidence="8" type="ORF">UFOPK1433_00363</name>
    <name evidence="9" type="ORF">UFOPK1843_00104</name>
</gene>
<evidence type="ECO:0000256" key="3">
    <source>
        <dbReference type="ARBA" id="ARBA00022692"/>
    </source>
</evidence>
<dbReference type="EMBL" id="CAEZUR010000005">
    <property type="protein sequence ID" value="CAB4600531.1"/>
    <property type="molecule type" value="Genomic_DNA"/>
</dbReference>
<accession>A0A6J6GGS1</accession>
<dbReference type="PANTHER" id="PTHR33695:SF1">
    <property type="entry name" value="LIPOPROTEIN SIGNAL PEPTIDASE"/>
    <property type="match status" value="1"/>
</dbReference>
<dbReference type="AlphaFoldDB" id="A0A6J6GGS1"/>
<feature type="transmembrane region" description="Helical" evidence="7">
    <location>
        <begin position="57"/>
        <end position="84"/>
    </location>
</feature>
<feature type="transmembrane region" description="Helical" evidence="7">
    <location>
        <begin position="91"/>
        <end position="108"/>
    </location>
</feature>
<dbReference type="InterPro" id="IPR001872">
    <property type="entry name" value="Peptidase_A8"/>
</dbReference>
<dbReference type="Pfam" id="PF01252">
    <property type="entry name" value="Peptidase_A8"/>
    <property type="match status" value="1"/>
</dbReference>
<evidence type="ECO:0000256" key="5">
    <source>
        <dbReference type="ARBA" id="ARBA00022989"/>
    </source>
</evidence>
<evidence type="ECO:0000256" key="4">
    <source>
        <dbReference type="ARBA" id="ARBA00022801"/>
    </source>
</evidence>